<dbReference type="Proteomes" id="UP000466187">
    <property type="component" value="Chromosome"/>
</dbReference>
<sequence>MDAGTEVVVVVGAVVVVGLVGGVLVVVVVGTSGTTVTASTDSCLVHLIVRYGFVNETPIVWEPADIFREDV</sequence>
<feature type="transmembrane region" description="Helical" evidence="1">
    <location>
        <begin position="7"/>
        <end position="29"/>
    </location>
</feature>
<keyword evidence="1" id="KW-1133">Transmembrane helix</keyword>
<evidence type="ECO:0000313" key="2">
    <source>
        <dbReference type="EMBL" id="BBZ21188.1"/>
    </source>
</evidence>
<gene>
    <name evidence="2" type="ORF">MGAD_55230</name>
</gene>
<keyword evidence="1" id="KW-0812">Transmembrane</keyword>
<proteinExistence type="predicted"/>
<protein>
    <submittedName>
        <fullName evidence="2">Uncharacterized protein</fullName>
    </submittedName>
</protein>
<organism evidence="2 3">
    <name type="scientific">Mycolicibacterium gadium</name>
    <name type="common">Mycobacterium gadium</name>
    <dbReference type="NCBI Taxonomy" id="1794"/>
    <lineage>
        <taxon>Bacteria</taxon>
        <taxon>Bacillati</taxon>
        <taxon>Actinomycetota</taxon>
        <taxon>Actinomycetes</taxon>
        <taxon>Mycobacteriales</taxon>
        <taxon>Mycobacteriaceae</taxon>
        <taxon>Mycolicibacterium</taxon>
    </lineage>
</organism>
<dbReference type="EMBL" id="AP022608">
    <property type="protein sequence ID" value="BBZ21188.1"/>
    <property type="molecule type" value="Genomic_DNA"/>
</dbReference>
<name>A0A7I7WZ10_MYCGU</name>
<evidence type="ECO:0000256" key="1">
    <source>
        <dbReference type="SAM" id="Phobius"/>
    </source>
</evidence>
<dbReference type="KEGG" id="mgad:MGAD_55230"/>
<dbReference type="AlphaFoldDB" id="A0A7I7WZ10"/>
<reference evidence="2 3" key="1">
    <citation type="journal article" date="2019" name="Emerg. Microbes Infect.">
        <title>Comprehensive subspecies identification of 175 nontuberculous mycobacteria species based on 7547 genomic profiles.</title>
        <authorList>
            <person name="Matsumoto Y."/>
            <person name="Kinjo T."/>
            <person name="Motooka D."/>
            <person name="Nabeya D."/>
            <person name="Jung N."/>
            <person name="Uechi K."/>
            <person name="Horii T."/>
            <person name="Iida T."/>
            <person name="Fujita J."/>
            <person name="Nakamura S."/>
        </authorList>
    </citation>
    <scope>NUCLEOTIDE SEQUENCE [LARGE SCALE GENOMIC DNA]</scope>
    <source>
        <strain evidence="2 3">JCM 12688</strain>
    </source>
</reference>
<keyword evidence="1" id="KW-0472">Membrane</keyword>
<accession>A0A7I7WZ10</accession>
<evidence type="ECO:0000313" key="3">
    <source>
        <dbReference type="Proteomes" id="UP000466187"/>
    </source>
</evidence>